<accession>A0ABW4HSC7</accession>
<sequence>MQIIPVSGKVKFPITLDAGVWIFDDRKIKLEDAFNKEDQLENIEENKHTFSSDERFNREVYEATNDNKPIPRKEVDEIFKNTYVMPFEPFYNNVEVSDEATDAILVQEDGNEIAISLDQLKQSFLLFSREGKPLKEDGPVHVYFGDGSNRDNPIKAVKKIIID</sequence>
<comment type="caution">
    <text evidence="1">The sequence shown here is derived from an EMBL/GenBank/DDBJ whole genome shotgun (WGS) entry which is preliminary data.</text>
</comment>
<reference evidence="2" key="1">
    <citation type="journal article" date="2019" name="Int. J. Syst. Evol. Microbiol.">
        <title>The Global Catalogue of Microorganisms (GCM) 10K type strain sequencing project: providing services to taxonomists for standard genome sequencing and annotation.</title>
        <authorList>
            <consortium name="The Broad Institute Genomics Platform"/>
            <consortium name="The Broad Institute Genome Sequencing Center for Infectious Disease"/>
            <person name="Wu L."/>
            <person name="Ma J."/>
        </authorList>
    </citation>
    <scope>NUCLEOTIDE SEQUENCE [LARGE SCALE GENOMIC DNA]</scope>
    <source>
        <strain evidence="2">CGMCC 1.12376</strain>
    </source>
</reference>
<name>A0ABW4HSC7_9BACI</name>
<gene>
    <name evidence="1" type="ORF">ACFSBH_12935</name>
</gene>
<keyword evidence="2" id="KW-1185">Reference proteome</keyword>
<evidence type="ECO:0000313" key="2">
    <source>
        <dbReference type="Proteomes" id="UP001597221"/>
    </source>
</evidence>
<evidence type="ECO:0008006" key="3">
    <source>
        <dbReference type="Google" id="ProtNLM"/>
    </source>
</evidence>
<protein>
    <recommendedName>
        <fullName evidence="3">Peptidyl-prolyl cis-trans isomerase</fullName>
    </recommendedName>
</protein>
<proteinExistence type="predicted"/>
<dbReference type="EMBL" id="JBHUDE010000110">
    <property type="protein sequence ID" value="MFD1608533.1"/>
    <property type="molecule type" value="Genomic_DNA"/>
</dbReference>
<dbReference type="RefSeq" id="WP_251514922.1">
    <property type="nucleotide sequence ID" value="NZ_JAMBON010000022.1"/>
</dbReference>
<evidence type="ECO:0000313" key="1">
    <source>
        <dbReference type="EMBL" id="MFD1608533.1"/>
    </source>
</evidence>
<organism evidence="1 2">
    <name type="scientific">Oceanobacillus luteolus</name>
    <dbReference type="NCBI Taxonomy" id="1274358"/>
    <lineage>
        <taxon>Bacteria</taxon>
        <taxon>Bacillati</taxon>
        <taxon>Bacillota</taxon>
        <taxon>Bacilli</taxon>
        <taxon>Bacillales</taxon>
        <taxon>Bacillaceae</taxon>
        <taxon>Oceanobacillus</taxon>
    </lineage>
</organism>
<dbReference type="Proteomes" id="UP001597221">
    <property type="component" value="Unassembled WGS sequence"/>
</dbReference>